<reference evidence="3 4" key="1">
    <citation type="submission" date="2012-06" db="EMBL/GenBank/DDBJ databases">
        <title>Finished chromosome of genome of Microcoleus sp. PCC 7113.</title>
        <authorList>
            <consortium name="US DOE Joint Genome Institute"/>
            <person name="Gugger M."/>
            <person name="Coursin T."/>
            <person name="Rippka R."/>
            <person name="Tandeau De Marsac N."/>
            <person name="Huntemann M."/>
            <person name="Wei C.-L."/>
            <person name="Han J."/>
            <person name="Detter J.C."/>
            <person name="Han C."/>
            <person name="Tapia R."/>
            <person name="Chen A."/>
            <person name="Kyrpides N."/>
            <person name="Mavromatis K."/>
            <person name="Markowitz V."/>
            <person name="Szeto E."/>
            <person name="Ivanova N."/>
            <person name="Pagani I."/>
            <person name="Pati A."/>
            <person name="Goodwin L."/>
            <person name="Nordberg H.P."/>
            <person name="Cantor M.N."/>
            <person name="Hua S.X."/>
            <person name="Woyke T."/>
            <person name="Kerfeld C.A."/>
        </authorList>
    </citation>
    <scope>NUCLEOTIDE SEQUENCE [LARGE SCALE GENOMIC DNA]</scope>
    <source>
        <strain evidence="3 4">PCC 7113</strain>
    </source>
</reference>
<dbReference type="Proteomes" id="UP000010471">
    <property type="component" value="Chromosome"/>
</dbReference>
<organism evidence="3 4">
    <name type="scientific">Allocoleopsis franciscana PCC 7113</name>
    <dbReference type="NCBI Taxonomy" id="1173027"/>
    <lineage>
        <taxon>Bacteria</taxon>
        <taxon>Bacillati</taxon>
        <taxon>Cyanobacteriota</taxon>
        <taxon>Cyanophyceae</taxon>
        <taxon>Coleofasciculales</taxon>
        <taxon>Coleofasciculaceae</taxon>
        <taxon>Allocoleopsis</taxon>
        <taxon>Allocoleopsis franciscana</taxon>
    </lineage>
</organism>
<keyword evidence="1" id="KW-0472">Membrane</keyword>
<dbReference type="STRING" id="1173027.Mic7113_4514"/>
<evidence type="ECO:0000256" key="1">
    <source>
        <dbReference type="SAM" id="Phobius"/>
    </source>
</evidence>
<dbReference type="OrthoDB" id="465580at2"/>
<sequence>MLKLKLSLLAILSTTAIASGMVLGSVSSVQSCSHSKSEAYQQERYEQPAWFRSPWAAVIALPGIALAAVLSAGNRWYQKN</sequence>
<keyword evidence="4" id="KW-1185">Reference proteome</keyword>
<proteinExistence type="predicted"/>
<feature type="chain" id="PRO_5003937536" evidence="2">
    <location>
        <begin position="19"/>
        <end position="80"/>
    </location>
</feature>
<dbReference type="KEGG" id="mic:Mic7113_4514"/>
<protein>
    <submittedName>
        <fullName evidence="3">Uncharacterized protein</fullName>
    </submittedName>
</protein>
<feature type="transmembrane region" description="Helical" evidence="1">
    <location>
        <begin position="55"/>
        <end position="77"/>
    </location>
</feature>
<keyword evidence="1" id="KW-1133">Transmembrane helix</keyword>
<dbReference type="RefSeq" id="WP_015184336.1">
    <property type="nucleotide sequence ID" value="NC_019738.1"/>
</dbReference>
<dbReference type="eggNOG" id="ENOG50336ZT">
    <property type="taxonomic scope" value="Bacteria"/>
</dbReference>
<keyword evidence="2" id="KW-0732">Signal</keyword>
<evidence type="ECO:0000313" key="4">
    <source>
        <dbReference type="Proteomes" id="UP000010471"/>
    </source>
</evidence>
<evidence type="ECO:0000256" key="2">
    <source>
        <dbReference type="SAM" id="SignalP"/>
    </source>
</evidence>
<dbReference type="EMBL" id="CP003630">
    <property type="protein sequence ID" value="AFZ20200.1"/>
    <property type="molecule type" value="Genomic_DNA"/>
</dbReference>
<dbReference type="AlphaFoldDB" id="K9WIG4"/>
<feature type="signal peptide" evidence="2">
    <location>
        <begin position="1"/>
        <end position="18"/>
    </location>
</feature>
<dbReference type="PROSITE" id="PS51257">
    <property type="entry name" value="PROKAR_LIPOPROTEIN"/>
    <property type="match status" value="1"/>
</dbReference>
<keyword evidence="1" id="KW-0812">Transmembrane</keyword>
<dbReference type="HOGENOM" id="CLU_2631782_0_0_3"/>
<name>K9WIG4_9CYAN</name>
<evidence type="ECO:0000313" key="3">
    <source>
        <dbReference type="EMBL" id="AFZ20200.1"/>
    </source>
</evidence>
<accession>K9WIG4</accession>
<gene>
    <name evidence="3" type="ORF">Mic7113_4514</name>
</gene>